<dbReference type="EMBL" id="CAJOAX010005093">
    <property type="protein sequence ID" value="CAF3934626.1"/>
    <property type="molecule type" value="Genomic_DNA"/>
</dbReference>
<accession>A0A819JSM7</accession>
<reference evidence="2" key="1">
    <citation type="submission" date="2021-02" db="EMBL/GenBank/DDBJ databases">
        <authorList>
            <person name="Nowell W R."/>
        </authorList>
    </citation>
    <scope>NUCLEOTIDE SEQUENCE</scope>
</reference>
<evidence type="ECO:0000256" key="1">
    <source>
        <dbReference type="SAM" id="MobiDB-lite"/>
    </source>
</evidence>
<dbReference type="AlphaFoldDB" id="A0A819JSM7"/>
<name>A0A819JSM7_9BILA</name>
<feature type="region of interest" description="Disordered" evidence="1">
    <location>
        <begin position="27"/>
        <end position="54"/>
    </location>
</feature>
<evidence type="ECO:0000313" key="2">
    <source>
        <dbReference type="EMBL" id="CAF3934626.1"/>
    </source>
</evidence>
<organism evidence="2 3">
    <name type="scientific">Rotaria sordida</name>
    <dbReference type="NCBI Taxonomy" id="392033"/>
    <lineage>
        <taxon>Eukaryota</taxon>
        <taxon>Metazoa</taxon>
        <taxon>Spiralia</taxon>
        <taxon>Gnathifera</taxon>
        <taxon>Rotifera</taxon>
        <taxon>Eurotatoria</taxon>
        <taxon>Bdelloidea</taxon>
        <taxon>Philodinida</taxon>
        <taxon>Philodinidae</taxon>
        <taxon>Rotaria</taxon>
    </lineage>
</organism>
<proteinExistence type="predicted"/>
<comment type="caution">
    <text evidence="2">The sequence shown here is derived from an EMBL/GenBank/DDBJ whole genome shotgun (WGS) entry which is preliminary data.</text>
</comment>
<dbReference type="Proteomes" id="UP000663823">
    <property type="component" value="Unassembled WGS sequence"/>
</dbReference>
<sequence length="308" mass="35970">MLSRFVSRAILQIVSTRLTIPSIAHRLQSSTSNSKSDRQQTSSTSGIKEIDENESFLNSRDAAQAIADEEIIDSVEQATSDRAEKISQAMKNYLMKSREKQKVLDEKNYEYEIGRRHLARIMGEDPEEFNQEKIDDALSYLLPSGLLDERARPKMRPPEEMFPKEKAVQFDKAGRPFHFLYYTAKHNYYDVLHTVANKIEELKKGEVAMLASGREPDYSQNDEFNYTQWESKEIFEKRFLEKLDDEQYKTLIICLNRLVKNPMAYTIKDYINSFRTKLADTISKQHIEPVKKKTNFLFKKKTENNLII</sequence>
<protein>
    <submittedName>
        <fullName evidence="2">Uncharacterized protein</fullName>
    </submittedName>
</protein>
<feature type="compositionally biased region" description="Polar residues" evidence="1">
    <location>
        <begin position="27"/>
        <end position="46"/>
    </location>
</feature>
<evidence type="ECO:0000313" key="3">
    <source>
        <dbReference type="Proteomes" id="UP000663823"/>
    </source>
</evidence>
<gene>
    <name evidence="2" type="ORF">OTI717_LOCUS25534</name>
</gene>